<dbReference type="Gene3D" id="2.40.260.10">
    <property type="entry name" value="Sortase"/>
    <property type="match status" value="1"/>
</dbReference>
<dbReference type="EC" id="3.4.22.71" evidence="2"/>
<organism evidence="2 3">
    <name type="scientific">Paenibacillus enshidis</name>
    <dbReference type="NCBI Taxonomy" id="1458439"/>
    <lineage>
        <taxon>Bacteria</taxon>
        <taxon>Bacillati</taxon>
        <taxon>Bacillota</taxon>
        <taxon>Bacilli</taxon>
        <taxon>Bacillales</taxon>
        <taxon>Paenibacillaceae</taxon>
        <taxon>Paenibacillus</taxon>
    </lineage>
</organism>
<proteinExistence type="predicted"/>
<keyword evidence="1 2" id="KW-0378">Hydrolase</keyword>
<dbReference type="GO" id="GO:0016787">
    <property type="term" value="F:hydrolase activity"/>
    <property type="evidence" value="ECO:0007669"/>
    <property type="project" value="UniProtKB-KW"/>
</dbReference>
<name>A0ABV5ANQ9_9BACL</name>
<dbReference type="InterPro" id="IPR015986">
    <property type="entry name" value="SrtB_Firmicute"/>
</dbReference>
<dbReference type="CDD" id="cd05826">
    <property type="entry name" value="Sortase_B"/>
    <property type="match status" value="1"/>
</dbReference>
<protein>
    <submittedName>
        <fullName evidence="2">Class B sortase</fullName>
        <ecNumber evidence="2">3.4.22.71</ecNumber>
    </submittedName>
</protein>
<accession>A0ABV5ANQ9</accession>
<evidence type="ECO:0000313" key="2">
    <source>
        <dbReference type="EMBL" id="MFB5265833.1"/>
    </source>
</evidence>
<evidence type="ECO:0000256" key="1">
    <source>
        <dbReference type="ARBA" id="ARBA00022801"/>
    </source>
</evidence>
<evidence type="ECO:0000313" key="3">
    <source>
        <dbReference type="Proteomes" id="UP001580346"/>
    </source>
</evidence>
<dbReference type="InterPro" id="IPR005754">
    <property type="entry name" value="Sortase"/>
</dbReference>
<sequence>MRMNEAMLSRMTAMYRKPIVQKGIWLLWAAVFLFAACKLTAYTADYYTNRRILAEVSRIYHQETAVFVPDSSGTEQNKPGSDGKARPQFQPLLVINQDIVGWLTIDGTAVDYPILQAEDNEFYLSRNYKKEQTRAGSIFMDFRNRIDGTDQNTVIYGHRMKDNSMFGSLKKYLDKDYFKAHPVIYYDTLYGSYDLEIFSVYRTTADVNYIRTSFNSEFDYAEFIEQSQQRSEYETGVHVNTTDRIVTLSTCDYVLDPEEGRLVVQARLTNK</sequence>
<dbReference type="Proteomes" id="UP001580346">
    <property type="component" value="Unassembled WGS sequence"/>
</dbReference>
<dbReference type="PIRSF" id="PIRSF030150">
    <property type="entry name" value="UCP030150"/>
    <property type="match status" value="1"/>
</dbReference>
<dbReference type="InterPro" id="IPR009835">
    <property type="entry name" value="SrtB"/>
</dbReference>
<gene>
    <name evidence="2" type="primary">srtB</name>
    <name evidence="2" type="ORF">ACE41H_03405</name>
</gene>
<keyword evidence="3" id="KW-1185">Reference proteome</keyword>
<comment type="caution">
    <text evidence="2">The sequence shown here is derived from an EMBL/GenBank/DDBJ whole genome shotgun (WGS) entry which is preliminary data.</text>
</comment>
<reference evidence="2 3" key="1">
    <citation type="submission" date="2024-09" db="EMBL/GenBank/DDBJ databases">
        <title>Paenibacillus zeirhizospherea sp. nov., isolated from surface of the maize (Zea mays) roots in a horticulture field, Hungary.</title>
        <authorList>
            <person name="Marton D."/>
            <person name="Farkas M."/>
            <person name="Bedics A."/>
            <person name="Toth E."/>
            <person name="Tancsics A."/>
            <person name="Boka K."/>
            <person name="Maroti G."/>
            <person name="Kriszt B."/>
            <person name="Cserhati M."/>
        </authorList>
    </citation>
    <scope>NUCLEOTIDE SEQUENCE [LARGE SCALE GENOMIC DNA]</scope>
    <source>
        <strain evidence="2 3">KCTC 33519</strain>
    </source>
</reference>
<dbReference type="RefSeq" id="WP_375353384.1">
    <property type="nucleotide sequence ID" value="NZ_JBHHMI010000002.1"/>
</dbReference>
<dbReference type="SUPFAM" id="SSF63817">
    <property type="entry name" value="Sortase"/>
    <property type="match status" value="1"/>
</dbReference>
<dbReference type="Pfam" id="PF04203">
    <property type="entry name" value="Sortase"/>
    <property type="match status" value="1"/>
</dbReference>
<dbReference type="InterPro" id="IPR023365">
    <property type="entry name" value="Sortase_dom-sf"/>
</dbReference>
<dbReference type="EMBL" id="JBHHMI010000002">
    <property type="protein sequence ID" value="MFB5265833.1"/>
    <property type="molecule type" value="Genomic_DNA"/>
</dbReference>
<dbReference type="NCBIfam" id="TIGR03064">
    <property type="entry name" value="sortase_srtB"/>
    <property type="match status" value="1"/>
</dbReference>